<evidence type="ECO:0000313" key="2">
    <source>
        <dbReference type="EMBL" id="KRZ57940.1"/>
    </source>
</evidence>
<accession>A0A0V1LEI2</accession>
<dbReference type="EMBL" id="JYDW01000066">
    <property type="protein sequence ID" value="KRZ57940.1"/>
    <property type="molecule type" value="Genomic_DNA"/>
</dbReference>
<feature type="region of interest" description="Disordered" evidence="1">
    <location>
        <begin position="1"/>
        <end position="31"/>
    </location>
</feature>
<dbReference type="Proteomes" id="UP000054721">
    <property type="component" value="Unassembled WGS sequence"/>
</dbReference>
<organism evidence="2 3">
    <name type="scientific">Trichinella nativa</name>
    <dbReference type="NCBI Taxonomy" id="6335"/>
    <lineage>
        <taxon>Eukaryota</taxon>
        <taxon>Metazoa</taxon>
        <taxon>Ecdysozoa</taxon>
        <taxon>Nematoda</taxon>
        <taxon>Enoplea</taxon>
        <taxon>Dorylaimia</taxon>
        <taxon>Trichinellida</taxon>
        <taxon>Trichinellidae</taxon>
        <taxon>Trichinella</taxon>
    </lineage>
</organism>
<comment type="caution">
    <text evidence="2">The sequence shown here is derived from an EMBL/GenBank/DDBJ whole genome shotgun (WGS) entry which is preliminary data.</text>
</comment>
<name>A0A0V1LEI2_9BILA</name>
<evidence type="ECO:0000313" key="3">
    <source>
        <dbReference type="Proteomes" id="UP000054721"/>
    </source>
</evidence>
<dbReference type="AlphaFoldDB" id="A0A0V1LEI2"/>
<sequence>MLERKQNIRQIPFLKLGRGEGKRERGRGREEKNFVKMITDSSEVKKPQPKPQCGRTRAKALTLFAKCTILEGPLRGKFIVPGRNGNQKIASVIE</sequence>
<reference evidence="2 3" key="1">
    <citation type="submission" date="2015-05" db="EMBL/GenBank/DDBJ databases">
        <title>Evolution of Trichinella species and genotypes.</title>
        <authorList>
            <person name="Korhonen P.K."/>
            <person name="Edoardo P."/>
            <person name="Giuseppe L.R."/>
            <person name="Gasser R.B."/>
        </authorList>
    </citation>
    <scope>NUCLEOTIDE SEQUENCE [LARGE SCALE GENOMIC DNA]</scope>
    <source>
        <strain evidence="2">ISS10</strain>
    </source>
</reference>
<proteinExistence type="predicted"/>
<protein>
    <submittedName>
        <fullName evidence="2">Uncharacterized protein</fullName>
    </submittedName>
</protein>
<evidence type="ECO:0000256" key="1">
    <source>
        <dbReference type="SAM" id="MobiDB-lite"/>
    </source>
</evidence>
<feature type="compositionally biased region" description="Basic and acidic residues" evidence="1">
    <location>
        <begin position="17"/>
        <end position="31"/>
    </location>
</feature>
<gene>
    <name evidence="2" type="ORF">T02_5599</name>
</gene>
<keyword evidence="3" id="KW-1185">Reference proteome</keyword>